<reference evidence="3" key="1">
    <citation type="submission" date="2020-07" db="EMBL/GenBank/DDBJ databases">
        <title>Complete genome sequencing of Coprobacter sp. strain 2CBH44.</title>
        <authorList>
            <person name="Sakamoto M."/>
            <person name="Murakami T."/>
            <person name="Mori H."/>
        </authorList>
    </citation>
    <scope>NUCLEOTIDE SEQUENCE [LARGE SCALE GENOMIC DNA]</scope>
    <source>
        <strain evidence="3">2CBH44</strain>
    </source>
</reference>
<evidence type="ECO:0000313" key="3">
    <source>
        <dbReference type="Proteomes" id="UP000594042"/>
    </source>
</evidence>
<keyword evidence="3" id="KW-1185">Reference proteome</keyword>
<accession>A0A7G1I575</accession>
<proteinExistence type="predicted"/>
<sequence length="351" mass="40461">MERKLHILSIGGFSGLGESNTCLQRNRILQTFGEVDQIDTTAVPFNLWYRSCNKLFQWGLPISLPDLCGANKQIKEKIHRNKYDIIWIDKGIIINEDSFIAIKKYAPQAKLIGYSPDYMCARHNQTKAFLASLKFYDVYVTTKSYSVDELKILGCKDVYFVGNSYQEGFHRPYVLTADEQKKYGCAVGFIGAWEKERSDSIIYLAENGIKVRIWGSKEWEDICTCHENIEFRGKELLDETYCKAICGCKISLCFLRKINLDLQTTRSVEIPACGSFMLAERTKEHLAMFEEGKEAAYFSSNKELLEKCRYYLTHEEERKQIAAAGHERCTNSGYSNYDRIRAIIDYALNKK</sequence>
<name>A0A7G1I575_9BACT</name>
<feature type="domain" description="Spore protein YkvP/CgeB glycosyl transferase-like" evidence="1">
    <location>
        <begin position="206"/>
        <end position="344"/>
    </location>
</feature>
<dbReference type="EMBL" id="AP023322">
    <property type="protein sequence ID" value="BCI64597.1"/>
    <property type="molecule type" value="Genomic_DNA"/>
</dbReference>
<organism evidence="2 3">
    <name type="scientific">Coprobacter secundus subsp. similis</name>
    <dbReference type="NCBI Taxonomy" id="2751153"/>
    <lineage>
        <taxon>Bacteria</taxon>
        <taxon>Pseudomonadati</taxon>
        <taxon>Bacteroidota</taxon>
        <taxon>Bacteroidia</taxon>
        <taxon>Bacteroidales</taxon>
        <taxon>Barnesiellaceae</taxon>
        <taxon>Coprobacter</taxon>
    </lineage>
</organism>
<evidence type="ECO:0000313" key="2">
    <source>
        <dbReference type="EMBL" id="BCI64597.1"/>
    </source>
</evidence>
<dbReference type="Proteomes" id="UP000594042">
    <property type="component" value="Chromosome"/>
</dbReference>
<evidence type="ECO:0000259" key="1">
    <source>
        <dbReference type="Pfam" id="PF13524"/>
    </source>
</evidence>
<gene>
    <name evidence="2" type="ORF">Cop2CBH44_29500</name>
</gene>
<dbReference type="InterPro" id="IPR055259">
    <property type="entry name" value="YkvP/CgeB_Glyco_trans-like"/>
</dbReference>
<protein>
    <recommendedName>
        <fullName evidence="1">Spore protein YkvP/CgeB glycosyl transferase-like domain-containing protein</fullName>
    </recommendedName>
</protein>
<dbReference type="RefSeq" id="WP_021929758.1">
    <property type="nucleotide sequence ID" value="NZ_AP023322.1"/>
</dbReference>
<dbReference type="Pfam" id="PF13524">
    <property type="entry name" value="Glyco_trans_1_2"/>
    <property type="match status" value="1"/>
</dbReference>
<dbReference type="AlphaFoldDB" id="A0A7G1I575"/>
<dbReference type="KEGG" id="copr:Cop2CBH44_29500"/>